<evidence type="ECO:0000313" key="2">
    <source>
        <dbReference type="Proteomes" id="UP000554482"/>
    </source>
</evidence>
<comment type="caution">
    <text evidence="1">The sequence shown here is derived from an EMBL/GenBank/DDBJ whole genome shotgun (WGS) entry which is preliminary data.</text>
</comment>
<sequence length="69" mass="7911">MVKHLINLPLSPKYKIAPAISGFGFAPSLLEYKEVSIHLQSVHKLRNSEEFPGVWTLTGFLLAEWEKFR</sequence>
<dbReference type="AlphaFoldDB" id="A0A7J6USE8"/>
<accession>A0A7J6USE8</accession>
<keyword evidence="2" id="KW-1185">Reference proteome</keyword>
<gene>
    <name evidence="1" type="ORF">FRX31_035217</name>
</gene>
<name>A0A7J6USE8_THATH</name>
<dbReference type="Proteomes" id="UP000554482">
    <property type="component" value="Unassembled WGS sequence"/>
</dbReference>
<dbReference type="EMBL" id="JABWDY010044358">
    <property type="protein sequence ID" value="KAF5175192.1"/>
    <property type="molecule type" value="Genomic_DNA"/>
</dbReference>
<proteinExistence type="predicted"/>
<reference evidence="1 2" key="1">
    <citation type="submission" date="2020-06" db="EMBL/GenBank/DDBJ databases">
        <title>Transcriptomic and genomic resources for Thalictrum thalictroides and T. hernandezii: Facilitating candidate gene discovery in an emerging model plant lineage.</title>
        <authorList>
            <person name="Arias T."/>
            <person name="Riano-Pachon D.M."/>
            <person name="Di Stilio V.S."/>
        </authorList>
    </citation>
    <scope>NUCLEOTIDE SEQUENCE [LARGE SCALE GENOMIC DNA]</scope>
    <source>
        <strain evidence="2">cv. WT478/WT964</strain>
        <tissue evidence="1">Leaves</tissue>
    </source>
</reference>
<protein>
    <submittedName>
        <fullName evidence="1">Uncharacterized protein</fullName>
    </submittedName>
</protein>
<evidence type="ECO:0000313" key="1">
    <source>
        <dbReference type="EMBL" id="KAF5175192.1"/>
    </source>
</evidence>
<organism evidence="1 2">
    <name type="scientific">Thalictrum thalictroides</name>
    <name type="common">Rue-anemone</name>
    <name type="synonym">Anemone thalictroides</name>
    <dbReference type="NCBI Taxonomy" id="46969"/>
    <lineage>
        <taxon>Eukaryota</taxon>
        <taxon>Viridiplantae</taxon>
        <taxon>Streptophyta</taxon>
        <taxon>Embryophyta</taxon>
        <taxon>Tracheophyta</taxon>
        <taxon>Spermatophyta</taxon>
        <taxon>Magnoliopsida</taxon>
        <taxon>Ranunculales</taxon>
        <taxon>Ranunculaceae</taxon>
        <taxon>Thalictroideae</taxon>
        <taxon>Thalictrum</taxon>
    </lineage>
</organism>